<dbReference type="InterPro" id="IPR011008">
    <property type="entry name" value="Dimeric_a/b-barrel"/>
</dbReference>
<reference evidence="2 3" key="1">
    <citation type="submission" date="2020-08" db="EMBL/GenBank/DDBJ databases">
        <title>Edaphobacter telluris sp. nov. and Acidobacterium dinghuensis sp. nov., two acidobacteria isolated from forest soil.</title>
        <authorList>
            <person name="Fu J."/>
            <person name="Qiu L."/>
        </authorList>
    </citation>
    <scope>NUCLEOTIDE SEQUENCE [LARGE SCALE GENOMIC DNA]</scope>
    <source>
        <strain evidence="2">4Y35</strain>
    </source>
</reference>
<accession>A0A7G8BKB4</accession>
<evidence type="ECO:0000259" key="1">
    <source>
        <dbReference type="Pfam" id="PF03992"/>
    </source>
</evidence>
<dbReference type="Gene3D" id="3.30.70.100">
    <property type="match status" value="1"/>
</dbReference>
<organism evidence="2 3">
    <name type="scientific">Alloacidobacterium dinghuense</name>
    <dbReference type="NCBI Taxonomy" id="2763107"/>
    <lineage>
        <taxon>Bacteria</taxon>
        <taxon>Pseudomonadati</taxon>
        <taxon>Acidobacteriota</taxon>
        <taxon>Terriglobia</taxon>
        <taxon>Terriglobales</taxon>
        <taxon>Acidobacteriaceae</taxon>
        <taxon>Alloacidobacterium</taxon>
    </lineage>
</organism>
<dbReference type="AlphaFoldDB" id="A0A7G8BKB4"/>
<dbReference type="InterPro" id="IPR007138">
    <property type="entry name" value="ABM_dom"/>
</dbReference>
<feature type="domain" description="ABM" evidence="1">
    <location>
        <begin position="7"/>
        <end position="73"/>
    </location>
</feature>
<keyword evidence="2" id="KW-0560">Oxidoreductase</keyword>
<dbReference type="KEGG" id="adin:H7849_03095"/>
<dbReference type="SUPFAM" id="SSF54909">
    <property type="entry name" value="Dimeric alpha+beta barrel"/>
    <property type="match status" value="1"/>
</dbReference>
<dbReference type="GO" id="GO:0004497">
    <property type="term" value="F:monooxygenase activity"/>
    <property type="evidence" value="ECO:0007669"/>
    <property type="project" value="UniProtKB-KW"/>
</dbReference>
<dbReference type="RefSeq" id="WP_186744058.1">
    <property type="nucleotide sequence ID" value="NZ_CP060394.1"/>
</dbReference>
<name>A0A7G8BKB4_9BACT</name>
<keyword evidence="3" id="KW-1185">Reference proteome</keyword>
<dbReference type="EMBL" id="CP060394">
    <property type="protein sequence ID" value="QNI32984.1"/>
    <property type="molecule type" value="Genomic_DNA"/>
</dbReference>
<protein>
    <submittedName>
        <fullName evidence="2">Antibiotic biosynthesis monooxygenase</fullName>
    </submittedName>
</protein>
<gene>
    <name evidence="2" type="ORF">H7849_03095</name>
</gene>
<keyword evidence="2" id="KW-0503">Monooxygenase</keyword>
<evidence type="ECO:0000313" key="3">
    <source>
        <dbReference type="Proteomes" id="UP000515312"/>
    </source>
</evidence>
<dbReference type="Proteomes" id="UP000515312">
    <property type="component" value="Chromosome"/>
</dbReference>
<proteinExistence type="predicted"/>
<sequence length="102" mass="10989">MVKYSIWAEVHAKPGKEAEVEAFLKSAQPLAEQEPGTLTWYVVRLGPYGFGIFDTFADEAGRDAHLNGEIAKALFSEQTKALLAKDPNVSKIDVIAAKGPGA</sequence>
<evidence type="ECO:0000313" key="2">
    <source>
        <dbReference type="EMBL" id="QNI32984.1"/>
    </source>
</evidence>
<dbReference type="Pfam" id="PF03992">
    <property type="entry name" value="ABM"/>
    <property type="match status" value="1"/>
</dbReference>